<proteinExistence type="predicted"/>
<feature type="compositionally biased region" description="Low complexity" evidence="1">
    <location>
        <begin position="390"/>
        <end position="410"/>
    </location>
</feature>
<feature type="region of interest" description="Disordered" evidence="1">
    <location>
        <begin position="149"/>
        <end position="244"/>
    </location>
</feature>
<feature type="region of interest" description="Disordered" evidence="1">
    <location>
        <begin position="63"/>
        <end position="116"/>
    </location>
</feature>
<organism evidence="2 3">
    <name type="scientific">Saitozyma podzolica</name>
    <dbReference type="NCBI Taxonomy" id="1890683"/>
    <lineage>
        <taxon>Eukaryota</taxon>
        <taxon>Fungi</taxon>
        <taxon>Dikarya</taxon>
        <taxon>Basidiomycota</taxon>
        <taxon>Agaricomycotina</taxon>
        <taxon>Tremellomycetes</taxon>
        <taxon>Tremellales</taxon>
        <taxon>Trimorphomycetaceae</taxon>
        <taxon>Saitozyma</taxon>
    </lineage>
</organism>
<sequence length="567" mass="58750">MPLPVSIVIGTSIAVISSGYAFKKFVYDPHIAPHVEEWLATHRAAFSFPGASTRVAVPVPVGTAGPVSGSGSGHATPRVRERRGVPSQGRSSARKDPHATVISLRRRSGRKGSDETHELREALIDDAKGSAGSVEFKGSYTCTRIADDDDKEVGGAYGGYGDEGEGEGEGDEWGRPSAYELKESVVLGDTDTSGWTEKRSDATRGSETTRDDVRKQRELSDPPHPTRRGSKGLIDLTHPRGEGGAEDAEVREVIFNFAPSTAGASGASTPLRQQTSAASAGTGGTVPPYSALGGGINPFILGIAPDIHASPGDMPITLTLPGQAGSPGRVASNCNAGPALSDAPGLLDHAGLVPDTLGPESTTFSFLSLSQASSPEVPTSLLGSWTLGQAANSTSPSASASASESAPPLSDFASRLHSPPTAGRGGHGYGHEYNHGLRSSAEDEVVSLPETSTSGYEDAEYYSPETRSRAGSPARSPTRVVPAFPREWPSFNNKRYPNAEYEGGAGELGMVWADTRRGNGTGIGNAIGNDSGNGGGGAALRRGPLSVVSLSESEGWRSDDFEGDTSV</sequence>
<dbReference type="OrthoDB" id="2596840at2759"/>
<keyword evidence="3" id="KW-1185">Reference proteome</keyword>
<gene>
    <name evidence="2" type="ORF">EHS25_008504</name>
</gene>
<feature type="region of interest" description="Disordered" evidence="1">
    <location>
        <begin position="389"/>
        <end position="481"/>
    </location>
</feature>
<dbReference type="AlphaFoldDB" id="A0A427YLV4"/>
<reference evidence="2 3" key="1">
    <citation type="submission" date="2018-11" db="EMBL/GenBank/DDBJ databases">
        <title>Genome sequence of Saitozyma podzolica DSM 27192.</title>
        <authorList>
            <person name="Aliyu H."/>
            <person name="Gorte O."/>
            <person name="Ochsenreither K."/>
        </authorList>
    </citation>
    <scope>NUCLEOTIDE SEQUENCE [LARGE SCALE GENOMIC DNA]</scope>
    <source>
        <strain evidence="2 3">DSM 27192</strain>
    </source>
</reference>
<evidence type="ECO:0000313" key="2">
    <source>
        <dbReference type="EMBL" id="RSH92092.1"/>
    </source>
</evidence>
<dbReference type="EMBL" id="RSCD01000006">
    <property type="protein sequence ID" value="RSH92092.1"/>
    <property type="molecule type" value="Genomic_DNA"/>
</dbReference>
<feature type="compositionally biased region" description="Acidic residues" evidence="1">
    <location>
        <begin position="162"/>
        <end position="171"/>
    </location>
</feature>
<comment type="caution">
    <text evidence="2">The sequence shown here is derived from an EMBL/GenBank/DDBJ whole genome shotgun (WGS) entry which is preliminary data.</text>
</comment>
<dbReference type="Proteomes" id="UP000279259">
    <property type="component" value="Unassembled WGS sequence"/>
</dbReference>
<accession>A0A427YLV4</accession>
<evidence type="ECO:0000256" key="1">
    <source>
        <dbReference type="SAM" id="MobiDB-lite"/>
    </source>
</evidence>
<protein>
    <submittedName>
        <fullName evidence="2">Uncharacterized protein</fullName>
    </submittedName>
</protein>
<feature type="region of interest" description="Disordered" evidence="1">
    <location>
        <begin position="548"/>
        <end position="567"/>
    </location>
</feature>
<feature type="compositionally biased region" description="Basic and acidic residues" evidence="1">
    <location>
        <begin position="196"/>
        <end position="221"/>
    </location>
</feature>
<name>A0A427YLV4_9TREE</name>
<evidence type="ECO:0000313" key="3">
    <source>
        <dbReference type="Proteomes" id="UP000279259"/>
    </source>
</evidence>